<keyword evidence="4" id="KW-0472">Membrane</keyword>
<evidence type="ECO:0000256" key="1">
    <source>
        <dbReference type="ARBA" id="ARBA00005189"/>
    </source>
</evidence>
<accession>H5SCE5</accession>
<dbReference type="EMBL" id="AP011668">
    <property type="protein sequence ID" value="BAL53831.1"/>
    <property type="molecule type" value="Genomic_DNA"/>
</dbReference>
<dbReference type="PANTHER" id="PTHR10434">
    <property type="entry name" value="1-ACYL-SN-GLYCEROL-3-PHOSPHATE ACYLTRANSFERASE"/>
    <property type="match status" value="1"/>
</dbReference>
<evidence type="ECO:0000313" key="6">
    <source>
        <dbReference type="EMBL" id="BAL53831.1"/>
    </source>
</evidence>
<reference evidence="6" key="2">
    <citation type="journal article" date="2012" name="PLoS ONE">
        <title>A Deeply Branching Thermophilic Bacterium with an Ancient Acetyl-CoA Pathway Dominates a Subsurface Ecosystem.</title>
        <authorList>
            <person name="Takami H."/>
            <person name="Noguchi H."/>
            <person name="Takaki Y."/>
            <person name="Uchiyama I."/>
            <person name="Toyoda A."/>
            <person name="Nishi S."/>
            <person name="Chee G.-J."/>
            <person name="Arai W."/>
            <person name="Nunoura T."/>
            <person name="Itoh T."/>
            <person name="Hattori M."/>
            <person name="Takai K."/>
        </authorList>
    </citation>
    <scope>NUCLEOTIDE SEQUENCE</scope>
</reference>
<feature type="domain" description="Phospholipid/glycerol acyltransferase" evidence="5">
    <location>
        <begin position="42"/>
        <end position="154"/>
    </location>
</feature>
<dbReference type="PANTHER" id="PTHR10434:SF11">
    <property type="entry name" value="1-ACYL-SN-GLYCEROL-3-PHOSPHATE ACYLTRANSFERASE"/>
    <property type="match status" value="1"/>
</dbReference>
<feature type="transmembrane region" description="Helical" evidence="4">
    <location>
        <begin position="13"/>
        <end position="32"/>
    </location>
</feature>
<keyword evidence="3 6" id="KW-0012">Acyltransferase</keyword>
<dbReference type="SUPFAM" id="SSF69593">
    <property type="entry name" value="Glycerol-3-phosphate (1)-acyltransferase"/>
    <property type="match status" value="1"/>
</dbReference>
<dbReference type="GO" id="GO:0006654">
    <property type="term" value="P:phosphatidic acid biosynthetic process"/>
    <property type="evidence" value="ECO:0007669"/>
    <property type="project" value="TreeGrafter"/>
</dbReference>
<dbReference type="InterPro" id="IPR002123">
    <property type="entry name" value="Plipid/glycerol_acylTrfase"/>
</dbReference>
<protein>
    <submittedName>
        <fullName evidence="6">1-acyl-sn-glycerol-3-phosphate acyltransferase</fullName>
    </submittedName>
</protein>
<gene>
    <name evidence="6" type="ORF">HGMM_F09D09C25</name>
</gene>
<name>H5SCE5_9BACT</name>
<evidence type="ECO:0000259" key="5">
    <source>
        <dbReference type="SMART" id="SM00563"/>
    </source>
</evidence>
<dbReference type="CDD" id="cd07989">
    <property type="entry name" value="LPLAT_AGPAT-like"/>
    <property type="match status" value="1"/>
</dbReference>
<evidence type="ECO:0000256" key="2">
    <source>
        <dbReference type="ARBA" id="ARBA00022679"/>
    </source>
</evidence>
<dbReference type="GO" id="GO:0003841">
    <property type="term" value="F:1-acylglycerol-3-phosphate O-acyltransferase activity"/>
    <property type="evidence" value="ECO:0007669"/>
    <property type="project" value="TreeGrafter"/>
</dbReference>
<reference evidence="6" key="1">
    <citation type="journal article" date="2005" name="Environ. Microbiol.">
        <title>Genetic and functional properties of uncultivated thermophilic crenarchaeotes from a subsurface gold mine as revealed by analysis of genome fragments.</title>
        <authorList>
            <person name="Nunoura T."/>
            <person name="Hirayama H."/>
            <person name="Takami H."/>
            <person name="Oida H."/>
            <person name="Nishi S."/>
            <person name="Shimamura S."/>
            <person name="Suzuki Y."/>
            <person name="Inagaki F."/>
            <person name="Takai K."/>
            <person name="Nealson K.H."/>
            <person name="Horikoshi K."/>
        </authorList>
    </citation>
    <scope>NUCLEOTIDE SEQUENCE</scope>
</reference>
<dbReference type="Pfam" id="PF01553">
    <property type="entry name" value="Acyltransferase"/>
    <property type="match status" value="1"/>
</dbReference>
<organism evidence="6">
    <name type="scientific">uncultured Planctomycetota bacterium</name>
    <dbReference type="NCBI Taxonomy" id="120965"/>
    <lineage>
        <taxon>Bacteria</taxon>
        <taxon>Pseudomonadati</taxon>
        <taxon>Planctomycetota</taxon>
        <taxon>environmental samples</taxon>
    </lineage>
</organism>
<evidence type="ECO:0000256" key="4">
    <source>
        <dbReference type="SAM" id="Phobius"/>
    </source>
</evidence>
<keyword evidence="4" id="KW-1133">Transmembrane helix</keyword>
<evidence type="ECO:0000256" key="3">
    <source>
        <dbReference type="ARBA" id="ARBA00023315"/>
    </source>
</evidence>
<keyword evidence="4" id="KW-0812">Transmembrane</keyword>
<comment type="pathway">
    <text evidence="1">Lipid metabolism.</text>
</comment>
<sequence length="255" mass="28864">MYPIWYQTAQHHFWYWPVSTGMTVLFSVRTWGYRNVPRQGGLLVVANHQSFLDPVLIGMAVRRRLLYLARKTLFANAFFSWLIQSFGAIPIDQEKPTTEGIRTALELLRQQEAVVIFPEGERTPHGQMQALRPGVTLLVRRGQVPVLPIGIAGAFDVWPRHQPLPRLCPLWSTWSCCRGSGRTATEAKPSLPAPTATSHDTYSVTSAHRGIAVVVGEPIPYDQLKHLSHEAMLAQLTEVLHKVWQEAERRRLKCS</sequence>
<proteinExistence type="predicted"/>
<dbReference type="AlphaFoldDB" id="H5SCE5"/>
<keyword evidence="2 6" id="KW-0808">Transferase</keyword>
<dbReference type="SMART" id="SM00563">
    <property type="entry name" value="PlsC"/>
    <property type="match status" value="1"/>
</dbReference>